<dbReference type="RefSeq" id="WP_316003597.1">
    <property type="nucleotide sequence ID" value="NZ_JAWDIT010000001.1"/>
</dbReference>
<evidence type="ECO:0000256" key="1">
    <source>
        <dbReference type="SAM" id="Phobius"/>
    </source>
</evidence>
<keyword evidence="1" id="KW-1133">Transmembrane helix</keyword>
<evidence type="ECO:0000313" key="2">
    <source>
        <dbReference type="EMBL" id="MDU0344939.1"/>
    </source>
</evidence>
<feature type="transmembrane region" description="Helical" evidence="1">
    <location>
        <begin position="196"/>
        <end position="222"/>
    </location>
</feature>
<organism evidence="2 3">
    <name type="scientific">Microbacterium phycohabitans</name>
    <dbReference type="NCBI Taxonomy" id="3075993"/>
    <lineage>
        <taxon>Bacteria</taxon>
        <taxon>Bacillati</taxon>
        <taxon>Actinomycetota</taxon>
        <taxon>Actinomycetes</taxon>
        <taxon>Micrococcales</taxon>
        <taxon>Microbacteriaceae</taxon>
        <taxon>Microbacterium</taxon>
    </lineage>
</organism>
<gene>
    <name evidence="2" type="ORF">RWH44_04410</name>
</gene>
<evidence type="ECO:0000313" key="3">
    <source>
        <dbReference type="Proteomes" id="UP001261125"/>
    </source>
</evidence>
<reference evidence="2 3" key="1">
    <citation type="submission" date="2023-09" db="EMBL/GenBank/DDBJ databases">
        <title>Microbacterium fusihabitans sp. nov., Microbacterium phycihabitans sp. nov., and Microbacterium cervinum sp. nov., isolated from dried seaweeds of beach.</title>
        <authorList>
            <person name="Lee S.D."/>
        </authorList>
    </citation>
    <scope>NUCLEOTIDE SEQUENCE [LARGE SCALE GENOMIC DNA]</scope>
    <source>
        <strain evidence="2 3">KSW2-29</strain>
    </source>
</reference>
<feature type="transmembrane region" description="Helical" evidence="1">
    <location>
        <begin position="101"/>
        <end position="123"/>
    </location>
</feature>
<protein>
    <submittedName>
        <fullName evidence="2">Uncharacterized protein</fullName>
    </submittedName>
</protein>
<comment type="caution">
    <text evidence="2">The sequence shown here is derived from an EMBL/GenBank/DDBJ whole genome shotgun (WGS) entry which is preliminary data.</text>
</comment>
<dbReference type="Proteomes" id="UP001261125">
    <property type="component" value="Unassembled WGS sequence"/>
</dbReference>
<feature type="transmembrane region" description="Helical" evidence="1">
    <location>
        <begin position="60"/>
        <end position="80"/>
    </location>
</feature>
<dbReference type="EMBL" id="JAWDIT010000001">
    <property type="protein sequence ID" value="MDU0344939.1"/>
    <property type="molecule type" value="Genomic_DNA"/>
</dbReference>
<name>A0ABU3SJH4_9MICO</name>
<keyword evidence="1" id="KW-0472">Membrane</keyword>
<sequence>MDADRHVWGHALVNGSARRVESLHPLFLVRHPTLSGWIWLAAAVVLLVVCELWVDDETAGVVVSLLGALPSLGATLLVLAQTPRTHLEYEESILGHFFARFFAVLGALILWVGSVVLGAAVAVQLAEDTGADAEKAWVEAFEIFGAVVPFVVAMLWAVLVFRCVGYIARLRGWAGVPVRHRIPDEFLTELPRTRRLVIGLAHPSLLLVAGLLSIVVALFAAAEVASSGLA</sequence>
<keyword evidence="3" id="KW-1185">Reference proteome</keyword>
<keyword evidence="1" id="KW-0812">Transmembrane</keyword>
<proteinExistence type="predicted"/>
<feature type="transmembrane region" description="Helical" evidence="1">
    <location>
        <begin position="34"/>
        <end position="54"/>
    </location>
</feature>
<feature type="transmembrane region" description="Helical" evidence="1">
    <location>
        <begin position="143"/>
        <end position="161"/>
    </location>
</feature>
<accession>A0ABU3SJH4</accession>